<dbReference type="EMBL" id="GBRH01187127">
    <property type="protein sequence ID" value="JAE10769.1"/>
    <property type="molecule type" value="Transcribed_RNA"/>
</dbReference>
<sequence length="41" mass="4706">MLSLGKLLPPSALNWSLKRADITFCWVTYMHKRKNGTRLTG</sequence>
<name>A0A0A9FHQ5_ARUDO</name>
<protein>
    <submittedName>
        <fullName evidence="1">Uncharacterized protein</fullName>
    </submittedName>
</protein>
<accession>A0A0A9FHQ5</accession>
<dbReference type="AlphaFoldDB" id="A0A0A9FHQ5"/>
<organism evidence="1">
    <name type="scientific">Arundo donax</name>
    <name type="common">Giant reed</name>
    <name type="synonym">Donax arundinaceus</name>
    <dbReference type="NCBI Taxonomy" id="35708"/>
    <lineage>
        <taxon>Eukaryota</taxon>
        <taxon>Viridiplantae</taxon>
        <taxon>Streptophyta</taxon>
        <taxon>Embryophyta</taxon>
        <taxon>Tracheophyta</taxon>
        <taxon>Spermatophyta</taxon>
        <taxon>Magnoliopsida</taxon>
        <taxon>Liliopsida</taxon>
        <taxon>Poales</taxon>
        <taxon>Poaceae</taxon>
        <taxon>PACMAD clade</taxon>
        <taxon>Arundinoideae</taxon>
        <taxon>Arundineae</taxon>
        <taxon>Arundo</taxon>
    </lineage>
</organism>
<proteinExistence type="predicted"/>
<reference evidence="1" key="1">
    <citation type="submission" date="2014-09" db="EMBL/GenBank/DDBJ databases">
        <authorList>
            <person name="Magalhaes I.L.F."/>
            <person name="Oliveira U."/>
            <person name="Santos F.R."/>
            <person name="Vidigal T.H.D.A."/>
            <person name="Brescovit A.D."/>
            <person name="Santos A.J."/>
        </authorList>
    </citation>
    <scope>NUCLEOTIDE SEQUENCE</scope>
    <source>
        <tissue evidence="1">Shoot tissue taken approximately 20 cm above the soil surface</tissue>
    </source>
</reference>
<evidence type="ECO:0000313" key="1">
    <source>
        <dbReference type="EMBL" id="JAE10769.1"/>
    </source>
</evidence>
<reference evidence="1" key="2">
    <citation type="journal article" date="2015" name="Data Brief">
        <title>Shoot transcriptome of the giant reed, Arundo donax.</title>
        <authorList>
            <person name="Barrero R.A."/>
            <person name="Guerrero F.D."/>
            <person name="Moolhuijzen P."/>
            <person name="Goolsby J.A."/>
            <person name="Tidwell J."/>
            <person name="Bellgard S.E."/>
            <person name="Bellgard M.I."/>
        </authorList>
    </citation>
    <scope>NUCLEOTIDE SEQUENCE</scope>
    <source>
        <tissue evidence="1">Shoot tissue taken approximately 20 cm above the soil surface</tissue>
    </source>
</reference>